<evidence type="ECO:0000313" key="2">
    <source>
        <dbReference type="Proteomes" id="UP001589575"/>
    </source>
</evidence>
<keyword evidence="2" id="KW-1185">Reference proteome</keyword>
<accession>A0ABV5G2L4</accession>
<dbReference type="Proteomes" id="UP001589575">
    <property type="component" value="Unassembled WGS sequence"/>
</dbReference>
<comment type="caution">
    <text evidence="1">The sequence shown here is derived from an EMBL/GenBank/DDBJ whole genome shotgun (WGS) entry which is preliminary data.</text>
</comment>
<protein>
    <submittedName>
        <fullName evidence="1">Uncharacterized protein</fullName>
    </submittedName>
</protein>
<reference evidence="1 2" key="1">
    <citation type="submission" date="2024-09" db="EMBL/GenBank/DDBJ databases">
        <authorList>
            <person name="Sun Q."/>
            <person name="Mori K."/>
        </authorList>
    </citation>
    <scope>NUCLEOTIDE SEQUENCE [LARGE SCALE GENOMIC DNA]</scope>
    <source>
        <strain evidence="1 2">CCM 7609</strain>
    </source>
</reference>
<proteinExistence type="predicted"/>
<name>A0ABV5G2L4_9MICC</name>
<dbReference type="EMBL" id="JBHMFI010000001">
    <property type="protein sequence ID" value="MFB9073170.1"/>
    <property type="molecule type" value="Genomic_DNA"/>
</dbReference>
<evidence type="ECO:0000313" key="1">
    <source>
        <dbReference type="EMBL" id="MFB9073170.1"/>
    </source>
</evidence>
<gene>
    <name evidence="1" type="ORF">ACFFX0_18985</name>
</gene>
<organism evidence="1 2">
    <name type="scientific">Citricoccus parietis</name>
    <dbReference type="NCBI Taxonomy" id="592307"/>
    <lineage>
        <taxon>Bacteria</taxon>
        <taxon>Bacillati</taxon>
        <taxon>Actinomycetota</taxon>
        <taxon>Actinomycetes</taxon>
        <taxon>Micrococcales</taxon>
        <taxon>Micrococcaceae</taxon>
        <taxon>Citricoccus</taxon>
    </lineage>
</organism>
<sequence>MITNVLRELVRRHRDLSLDVVDDDVSGHGIQDDLRSGGEEGEVVLDVVDQTLAPGPREGAEFLVKPELLPLHADEIQSR</sequence>